<organism evidence="2 3">
    <name type="scientific">Sphingomonas donggukensis</name>
    <dbReference type="NCBI Taxonomy" id="2949093"/>
    <lineage>
        <taxon>Bacteria</taxon>
        <taxon>Pseudomonadati</taxon>
        <taxon>Pseudomonadota</taxon>
        <taxon>Alphaproteobacteria</taxon>
        <taxon>Sphingomonadales</taxon>
        <taxon>Sphingomonadaceae</taxon>
        <taxon>Sphingomonas</taxon>
    </lineage>
</organism>
<feature type="compositionally biased region" description="Basic and acidic residues" evidence="1">
    <location>
        <begin position="72"/>
        <end position="83"/>
    </location>
</feature>
<dbReference type="Proteomes" id="UP001055580">
    <property type="component" value="Chromosome"/>
</dbReference>
<reference evidence="2" key="1">
    <citation type="submission" date="2022-05" db="EMBL/GenBank/DDBJ databases">
        <title>Sphingomonas sp. strain RMG20 Genome sequencing and assembly.</title>
        <authorList>
            <person name="Kim I."/>
        </authorList>
    </citation>
    <scope>NUCLEOTIDE SEQUENCE</scope>
    <source>
        <strain evidence="2">RMG20</strain>
    </source>
</reference>
<name>A0ABY4U0E0_9SPHN</name>
<proteinExistence type="predicted"/>
<evidence type="ECO:0000313" key="3">
    <source>
        <dbReference type="Proteomes" id="UP001055580"/>
    </source>
</evidence>
<feature type="region of interest" description="Disordered" evidence="1">
    <location>
        <begin position="53"/>
        <end position="122"/>
    </location>
</feature>
<dbReference type="RefSeq" id="WP_250753225.1">
    <property type="nucleotide sequence ID" value="NZ_CP098401.1"/>
</dbReference>
<sequence>MSDIILLGTDEHVRLAAHAAQELVAGRPVHTGALVASLRDFIRSALALAPIPNGVTIPAQGPTRPAGTGGRGKGETGRDDTRTGGKTGGGVGGAGMGGGMGGVGMGLGTSGADPDDPSHPQR</sequence>
<feature type="compositionally biased region" description="Gly residues" evidence="1">
    <location>
        <begin position="85"/>
        <end position="109"/>
    </location>
</feature>
<evidence type="ECO:0000313" key="2">
    <source>
        <dbReference type="EMBL" id="URW76236.1"/>
    </source>
</evidence>
<accession>A0ABY4U0E0</accession>
<dbReference type="EMBL" id="CP098401">
    <property type="protein sequence ID" value="URW76236.1"/>
    <property type="molecule type" value="Genomic_DNA"/>
</dbReference>
<gene>
    <name evidence="2" type="ORF">M9980_03145</name>
</gene>
<evidence type="ECO:0000256" key="1">
    <source>
        <dbReference type="SAM" id="MobiDB-lite"/>
    </source>
</evidence>
<protein>
    <submittedName>
        <fullName evidence="2">Uncharacterized protein</fullName>
    </submittedName>
</protein>
<keyword evidence="3" id="KW-1185">Reference proteome</keyword>